<dbReference type="InterPro" id="IPR019533">
    <property type="entry name" value="Peptidase_S26"/>
</dbReference>
<reference evidence="8 9" key="1">
    <citation type="submission" date="2021-08" db="EMBL/GenBank/DDBJ databases">
        <title>Streptomyces sp. PTM05 isolated from lichen.</title>
        <authorList>
            <person name="Somphong A."/>
            <person name="Phongsopitanun W."/>
            <person name="Tanasupawat S."/>
        </authorList>
    </citation>
    <scope>NUCLEOTIDE SEQUENCE [LARGE SCALE GENOMIC DNA]</scope>
    <source>
        <strain evidence="8 9">Ptm05</strain>
    </source>
</reference>
<name>A0ABS7QZY5_9ACTN</name>
<keyword evidence="9" id="KW-1185">Reference proteome</keyword>
<feature type="transmembrane region" description="Helical" evidence="6">
    <location>
        <begin position="211"/>
        <end position="230"/>
    </location>
</feature>
<keyword evidence="6" id="KW-0472">Membrane</keyword>
<keyword evidence="6" id="KW-0812">Transmembrane</keyword>
<keyword evidence="5 6" id="KW-0378">Hydrolase</keyword>
<accession>A0ABS7QZY5</accession>
<evidence type="ECO:0000256" key="1">
    <source>
        <dbReference type="ARBA" id="ARBA00000677"/>
    </source>
</evidence>
<dbReference type="InterPro" id="IPR000223">
    <property type="entry name" value="Pept_S26A_signal_pept_1"/>
</dbReference>
<sequence>MSSSATRGNSGQGRLGNILSGVAVALGCVLFLGGFAWAAVVYRPYTVPTDSMQPTVNPGDRVLAQRIDGDQAHRGDVVVFEDLAWGDVPMVKRVVGVGGDKVACCDKQGRLTVDGKPISEPYLESPDKPASPVGFSVTVPHGQLFMLGDNRAVSDDSRAHLGTDSGSVPTGSVMGRVDGTIWPLSRLRALDRPSGFAALPGGISQPGPITLILYAVIVGVVLIFGGAAYGPIARLRGRRRGGAPVAARA</sequence>
<dbReference type="PRINTS" id="PR00727">
    <property type="entry name" value="LEADERPTASE"/>
</dbReference>
<dbReference type="PROSITE" id="PS51257">
    <property type="entry name" value="PROKAR_LIPOPROTEIN"/>
    <property type="match status" value="1"/>
</dbReference>
<evidence type="ECO:0000259" key="7">
    <source>
        <dbReference type="Pfam" id="PF10502"/>
    </source>
</evidence>
<comment type="catalytic activity">
    <reaction evidence="1 6">
        <text>Cleavage of hydrophobic, N-terminal signal or leader sequences from secreted and periplasmic proteins.</text>
        <dbReference type="EC" id="3.4.21.89"/>
    </reaction>
</comment>
<keyword evidence="6" id="KW-1133">Transmembrane helix</keyword>
<comment type="similarity">
    <text evidence="3 6">Belongs to the peptidase S26 family.</text>
</comment>
<evidence type="ECO:0000313" key="8">
    <source>
        <dbReference type="EMBL" id="MBY8888772.1"/>
    </source>
</evidence>
<dbReference type="PROSITE" id="PS00761">
    <property type="entry name" value="SPASE_I_3"/>
    <property type="match status" value="1"/>
</dbReference>
<proteinExistence type="inferred from homology"/>
<dbReference type="InterPro" id="IPR036286">
    <property type="entry name" value="LexA/Signal_pep-like_sf"/>
</dbReference>
<evidence type="ECO:0000256" key="3">
    <source>
        <dbReference type="ARBA" id="ARBA00009370"/>
    </source>
</evidence>
<dbReference type="RefSeq" id="WP_222981519.1">
    <property type="nucleotide sequence ID" value="NZ_JAINVZ010000029.1"/>
</dbReference>
<dbReference type="EMBL" id="JAINVZ010000029">
    <property type="protein sequence ID" value="MBY8888772.1"/>
    <property type="molecule type" value="Genomic_DNA"/>
</dbReference>
<comment type="caution">
    <text evidence="6">Lacks conserved residue(s) required for the propagation of feature annotation.</text>
</comment>
<evidence type="ECO:0000256" key="4">
    <source>
        <dbReference type="ARBA" id="ARBA00013208"/>
    </source>
</evidence>
<evidence type="ECO:0000256" key="6">
    <source>
        <dbReference type="RuleBase" id="RU362042"/>
    </source>
</evidence>
<feature type="transmembrane region" description="Helical" evidence="6">
    <location>
        <begin position="21"/>
        <end position="42"/>
    </location>
</feature>
<evidence type="ECO:0000256" key="2">
    <source>
        <dbReference type="ARBA" id="ARBA00004401"/>
    </source>
</evidence>
<feature type="domain" description="Peptidase S26" evidence="7">
    <location>
        <begin position="29"/>
        <end position="182"/>
    </location>
</feature>
<dbReference type="CDD" id="cd06530">
    <property type="entry name" value="S26_SPase_I"/>
    <property type="match status" value="1"/>
</dbReference>
<dbReference type="Pfam" id="PF10502">
    <property type="entry name" value="Peptidase_S26"/>
    <property type="match status" value="1"/>
</dbReference>
<dbReference type="InterPro" id="IPR019758">
    <property type="entry name" value="Pept_S26A_signal_pept_1_CS"/>
</dbReference>
<dbReference type="PANTHER" id="PTHR43390">
    <property type="entry name" value="SIGNAL PEPTIDASE I"/>
    <property type="match status" value="1"/>
</dbReference>
<dbReference type="GO" id="GO:0009003">
    <property type="term" value="F:signal peptidase activity"/>
    <property type="evidence" value="ECO:0007669"/>
    <property type="project" value="UniProtKB-EC"/>
</dbReference>
<gene>
    <name evidence="8" type="primary">lepB</name>
    <name evidence="8" type="ORF">K7472_28580</name>
</gene>
<keyword evidence="6" id="KW-0645">Protease</keyword>
<comment type="caution">
    <text evidence="8">The sequence shown here is derived from an EMBL/GenBank/DDBJ whole genome shotgun (WGS) entry which is preliminary data.</text>
</comment>
<protein>
    <recommendedName>
        <fullName evidence="4 6">Signal peptidase I</fullName>
        <ecNumber evidence="4 6">3.4.21.89</ecNumber>
    </recommendedName>
</protein>
<comment type="subcellular location">
    <subcellularLocation>
        <location evidence="2">Cell membrane</location>
        <topology evidence="2">Single-pass type II membrane protein</topology>
    </subcellularLocation>
    <subcellularLocation>
        <location evidence="6">Membrane</location>
        <topology evidence="6">Single-pass type II membrane protein</topology>
    </subcellularLocation>
</comment>
<evidence type="ECO:0000256" key="5">
    <source>
        <dbReference type="ARBA" id="ARBA00022801"/>
    </source>
</evidence>
<dbReference type="SUPFAM" id="SSF51306">
    <property type="entry name" value="LexA/Signal peptidase"/>
    <property type="match status" value="1"/>
</dbReference>
<dbReference type="Proteomes" id="UP001198565">
    <property type="component" value="Unassembled WGS sequence"/>
</dbReference>
<dbReference type="Gene3D" id="2.10.109.10">
    <property type="entry name" value="Umud Fragment, subunit A"/>
    <property type="match status" value="1"/>
</dbReference>
<evidence type="ECO:0000313" key="9">
    <source>
        <dbReference type="Proteomes" id="UP001198565"/>
    </source>
</evidence>
<dbReference type="NCBIfam" id="TIGR02227">
    <property type="entry name" value="sigpep_I_bact"/>
    <property type="match status" value="1"/>
</dbReference>
<dbReference type="EC" id="3.4.21.89" evidence="4 6"/>
<organism evidence="8 9">
    <name type="scientific">Streptantibioticus parmotrematis</name>
    <dbReference type="NCBI Taxonomy" id="2873249"/>
    <lineage>
        <taxon>Bacteria</taxon>
        <taxon>Bacillati</taxon>
        <taxon>Actinomycetota</taxon>
        <taxon>Actinomycetes</taxon>
        <taxon>Kitasatosporales</taxon>
        <taxon>Streptomycetaceae</taxon>
        <taxon>Streptantibioticus</taxon>
    </lineage>
</organism>
<dbReference type="PANTHER" id="PTHR43390:SF1">
    <property type="entry name" value="CHLOROPLAST PROCESSING PEPTIDASE"/>
    <property type="match status" value="1"/>
</dbReference>